<sequence>MRVIIKNYDSTKAKDIIIPVENNMDKHVDFSGGYVVLNDTDGNKVVYVDFMKYPEVTLDL</sequence>
<proteinExistence type="predicted"/>
<protein>
    <submittedName>
        <fullName evidence="1">Uncharacterized protein</fullName>
    </submittedName>
</protein>
<name>A0ABZ0Z347_9CAUD</name>
<evidence type="ECO:0000313" key="2">
    <source>
        <dbReference type="Proteomes" id="UP001348805"/>
    </source>
</evidence>
<keyword evidence="2" id="KW-1185">Reference proteome</keyword>
<evidence type="ECO:0000313" key="1">
    <source>
        <dbReference type="EMBL" id="WQJ51414.1"/>
    </source>
</evidence>
<dbReference type="Proteomes" id="UP001348805">
    <property type="component" value="Segment"/>
</dbReference>
<accession>A0ABZ0Z347</accession>
<reference evidence="1 2" key="1">
    <citation type="submission" date="2023-11" db="EMBL/GenBank/DDBJ databases">
        <authorList>
            <person name="Cook R."/>
            <person name="Crisci M."/>
            <person name="Pye H."/>
            <person name="Adriaenssens E."/>
            <person name="Santini J."/>
        </authorList>
    </citation>
    <scope>NUCLEOTIDE SEQUENCE [LARGE SCALE GENOMIC DNA]</scope>
    <source>
        <strain evidence="1">Lak_Megaphage_RVC_AP3_GC26</strain>
    </source>
</reference>
<organism evidence="1 2">
    <name type="scientific">phage Lak_Megaphage_RVC_AP3_GC26</name>
    <dbReference type="NCBI Taxonomy" id="3109225"/>
    <lineage>
        <taxon>Viruses</taxon>
        <taxon>Duplodnaviria</taxon>
        <taxon>Heunggongvirae</taxon>
        <taxon>Uroviricota</taxon>
        <taxon>Caudoviricetes</taxon>
        <taxon>Caudoviricetes code 15 clade</taxon>
    </lineage>
</organism>
<dbReference type="EMBL" id="OR769219">
    <property type="protein sequence ID" value="WQJ51414.1"/>
    <property type="molecule type" value="Genomic_DNA"/>
</dbReference>